<dbReference type="InterPro" id="IPR035906">
    <property type="entry name" value="MetI-like_sf"/>
</dbReference>
<dbReference type="PANTHER" id="PTHR42929:SF1">
    <property type="entry name" value="INNER MEMBRANE ABC TRANSPORTER PERMEASE PROTEIN YDCU-RELATED"/>
    <property type="match status" value="1"/>
</dbReference>
<feature type="transmembrane region" description="Helical" evidence="8">
    <location>
        <begin position="277"/>
        <end position="300"/>
    </location>
</feature>
<dbReference type="AlphaFoldDB" id="A0A8J3GLJ7"/>
<accession>A0A8J3GLJ7</accession>
<evidence type="ECO:0000256" key="2">
    <source>
        <dbReference type="ARBA" id="ARBA00007069"/>
    </source>
</evidence>
<dbReference type="RefSeq" id="WP_189506695.1">
    <property type="nucleotide sequence ID" value="NZ_BMZQ01000004.1"/>
</dbReference>
<evidence type="ECO:0000313" key="10">
    <source>
        <dbReference type="EMBL" id="GHD22065.1"/>
    </source>
</evidence>
<evidence type="ECO:0000256" key="8">
    <source>
        <dbReference type="RuleBase" id="RU363032"/>
    </source>
</evidence>
<comment type="caution">
    <text evidence="10">The sequence shown here is derived from an EMBL/GenBank/DDBJ whole genome shotgun (WGS) entry which is preliminary data.</text>
</comment>
<reference evidence="10" key="1">
    <citation type="journal article" date="2014" name="Int. J. Syst. Evol. Microbiol.">
        <title>Complete genome sequence of Corynebacterium casei LMG S-19264T (=DSM 44701T), isolated from a smear-ripened cheese.</title>
        <authorList>
            <consortium name="US DOE Joint Genome Institute (JGI-PGF)"/>
            <person name="Walter F."/>
            <person name="Albersmeier A."/>
            <person name="Kalinowski J."/>
            <person name="Ruckert C."/>
        </authorList>
    </citation>
    <scope>NUCLEOTIDE SEQUENCE</scope>
    <source>
        <strain evidence="10">KCTC 42249</strain>
    </source>
</reference>
<feature type="transmembrane region" description="Helical" evidence="8">
    <location>
        <begin position="222"/>
        <end position="242"/>
    </location>
</feature>
<evidence type="ECO:0000256" key="6">
    <source>
        <dbReference type="ARBA" id="ARBA00022989"/>
    </source>
</evidence>
<evidence type="ECO:0000256" key="1">
    <source>
        <dbReference type="ARBA" id="ARBA00004651"/>
    </source>
</evidence>
<proteinExistence type="inferred from homology"/>
<dbReference type="PANTHER" id="PTHR42929">
    <property type="entry name" value="INNER MEMBRANE ABC TRANSPORTER PERMEASE PROTEIN YDCU-RELATED-RELATED"/>
    <property type="match status" value="1"/>
</dbReference>
<reference evidence="10" key="2">
    <citation type="submission" date="2020-09" db="EMBL/GenBank/DDBJ databases">
        <authorList>
            <person name="Sun Q."/>
            <person name="Kim S."/>
        </authorList>
    </citation>
    <scope>NUCLEOTIDE SEQUENCE</scope>
    <source>
        <strain evidence="10">KCTC 42249</strain>
    </source>
</reference>
<evidence type="ECO:0000256" key="5">
    <source>
        <dbReference type="ARBA" id="ARBA00022692"/>
    </source>
</evidence>
<dbReference type="Proteomes" id="UP000630142">
    <property type="component" value="Unassembled WGS sequence"/>
</dbReference>
<dbReference type="Pfam" id="PF00528">
    <property type="entry name" value="BPD_transp_1"/>
    <property type="match status" value="1"/>
</dbReference>
<name>A0A8J3GLJ7_9HYPH</name>
<dbReference type="PROSITE" id="PS50928">
    <property type="entry name" value="ABC_TM1"/>
    <property type="match status" value="1"/>
</dbReference>
<dbReference type="SUPFAM" id="SSF161098">
    <property type="entry name" value="MetI-like"/>
    <property type="match status" value="1"/>
</dbReference>
<evidence type="ECO:0000256" key="7">
    <source>
        <dbReference type="ARBA" id="ARBA00023136"/>
    </source>
</evidence>
<comment type="similarity">
    <text evidence="2">Belongs to the binding-protein-dependent transport system permease family. CysTW subfamily.</text>
</comment>
<feature type="transmembrane region" description="Helical" evidence="8">
    <location>
        <begin position="120"/>
        <end position="144"/>
    </location>
</feature>
<dbReference type="Gene3D" id="1.10.3720.10">
    <property type="entry name" value="MetI-like"/>
    <property type="match status" value="1"/>
</dbReference>
<feature type="transmembrane region" description="Helical" evidence="8">
    <location>
        <begin position="170"/>
        <end position="193"/>
    </location>
</feature>
<dbReference type="GO" id="GO:0055085">
    <property type="term" value="P:transmembrane transport"/>
    <property type="evidence" value="ECO:0007669"/>
    <property type="project" value="InterPro"/>
</dbReference>
<keyword evidence="5 8" id="KW-0812">Transmembrane</keyword>
<dbReference type="InterPro" id="IPR000515">
    <property type="entry name" value="MetI-like"/>
</dbReference>
<dbReference type="EMBL" id="BMZQ01000004">
    <property type="protein sequence ID" value="GHD22065.1"/>
    <property type="molecule type" value="Genomic_DNA"/>
</dbReference>
<keyword evidence="6 8" id="KW-1133">Transmembrane helix</keyword>
<keyword evidence="7 8" id="KW-0472">Membrane</keyword>
<dbReference type="CDD" id="cd06261">
    <property type="entry name" value="TM_PBP2"/>
    <property type="match status" value="1"/>
</dbReference>
<keyword evidence="3 8" id="KW-0813">Transport</keyword>
<dbReference type="GO" id="GO:0005886">
    <property type="term" value="C:plasma membrane"/>
    <property type="evidence" value="ECO:0007669"/>
    <property type="project" value="UniProtKB-SubCell"/>
</dbReference>
<feature type="domain" description="ABC transmembrane type-1" evidence="9">
    <location>
        <begin position="87"/>
        <end position="293"/>
    </location>
</feature>
<feature type="transmembrane region" description="Helical" evidence="8">
    <location>
        <begin position="34"/>
        <end position="62"/>
    </location>
</feature>
<organism evidence="10 11">
    <name type="scientific">Tianweitania populi</name>
    <dbReference type="NCBI Taxonomy" id="1607949"/>
    <lineage>
        <taxon>Bacteria</taxon>
        <taxon>Pseudomonadati</taxon>
        <taxon>Pseudomonadota</taxon>
        <taxon>Alphaproteobacteria</taxon>
        <taxon>Hyphomicrobiales</taxon>
        <taxon>Phyllobacteriaceae</taxon>
        <taxon>Tianweitania</taxon>
    </lineage>
</organism>
<evidence type="ECO:0000259" key="9">
    <source>
        <dbReference type="PROSITE" id="PS50928"/>
    </source>
</evidence>
<protein>
    <submittedName>
        <fullName evidence="10">ABC transporter permease</fullName>
    </submittedName>
</protein>
<evidence type="ECO:0000256" key="3">
    <source>
        <dbReference type="ARBA" id="ARBA00022448"/>
    </source>
</evidence>
<keyword evidence="4" id="KW-1003">Cell membrane</keyword>
<gene>
    <name evidence="10" type="ORF">GCM10016234_36140</name>
</gene>
<evidence type="ECO:0000256" key="4">
    <source>
        <dbReference type="ARBA" id="ARBA00022475"/>
    </source>
</evidence>
<evidence type="ECO:0000313" key="11">
    <source>
        <dbReference type="Proteomes" id="UP000630142"/>
    </source>
</evidence>
<comment type="subcellular location">
    <subcellularLocation>
        <location evidence="1 8">Cell membrane</location>
        <topology evidence="1 8">Multi-pass membrane protein</topology>
    </subcellularLocation>
</comment>
<keyword evidence="11" id="KW-1185">Reference proteome</keyword>
<sequence>MSTAVDTYERPSPAARVIERPGLRQRLANRGIDGVTLLILPALLFVLAIFVYPFLYGLVLSFRPLEGESAFANYIKFFSDPYLYKTIGATLWLAVPVTIVSLLLAVPIAMRVRLMKKQRLLTTILVLPVTLGTVLVAEGLLNYLGPQGWFNRTLLTIGLIDAPLRLVNNYWGVLASLIITVFPFTFLLTLSYVTGIDPALERAAATHGANSWQRFRHVMLPLLVPGLVVAACLTFVQAFAVFPSAVLLGAPSGPTRVISIAAAQAAFEQYDDSMASAIAMIMAAVQLLVVAALLGIRSLFYRGSTAGGKG</sequence>
<feature type="transmembrane region" description="Helical" evidence="8">
    <location>
        <begin position="82"/>
        <end position="108"/>
    </location>
</feature>